<dbReference type="Proteomes" id="UP000483820">
    <property type="component" value="Chromosome V"/>
</dbReference>
<accession>A0A6A5G8W3</accession>
<dbReference type="CTD" id="78776616"/>
<name>A0A6A5G8W3_CAERE</name>
<gene>
    <name evidence="2" type="ORF">GCK72_017974</name>
</gene>
<evidence type="ECO:0000256" key="1">
    <source>
        <dbReference type="SAM" id="MobiDB-lite"/>
    </source>
</evidence>
<reference evidence="2 3" key="1">
    <citation type="submission" date="2019-12" db="EMBL/GenBank/DDBJ databases">
        <title>Chromosome-level assembly of the Caenorhabditis remanei genome.</title>
        <authorList>
            <person name="Teterina A.A."/>
            <person name="Willis J.H."/>
            <person name="Phillips P.C."/>
        </authorList>
    </citation>
    <scope>NUCLEOTIDE SEQUENCE [LARGE SCALE GENOMIC DNA]</scope>
    <source>
        <strain evidence="2 3">PX506</strain>
        <tissue evidence="2">Whole organism</tissue>
    </source>
</reference>
<evidence type="ECO:0000313" key="2">
    <source>
        <dbReference type="EMBL" id="KAF1751420.1"/>
    </source>
</evidence>
<dbReference type="RefSeq" id="XP_053581246.1">
    <property type="nucleotide sequence ID" value="XM_053732333.1"/>
</dbReference>
<proteinExistence type="predicted"/>
<dbReference type="KEGG" id="crq:GCK72_017974"/>
<dbReference type="EMBL" id="WUAV01000005">
    <property type="protein sequence ID" value="KAF1751420.1"/>
    <property type="molecule type" value="Genomic_DNA"/>
</dbReference>
<comment type="caution">
    <text evidence="2">The sequence shown here is derived from an EMBL/GenBank/DDBJ whole genome shotgun (WGS) entry which is preliminary data.</text>
</comment>
<protein>
    <submittedName>
        <fullName evidence="2">Uncharacterized protein</fullName>
    </submittedName>
</protein>
<feature type="region of interest" description="Disordered" evidence="1">
    <location>
        <begin position="1"/>
        <end position="38"/>
    </location>
</feature>
<evidence type="ECO:0000313" key="3">
    <source>
        <dbReference type="Proteomes" id="UP000483820"/>
    </source>
</evidence>
<sequence>MQMSWYGELDEKKKKKKTESKSRCFSGRSGQMDTFMPQERCARTNNVFIEKKGTDERKTNGTFVKTDEKLVKDVKAPRKIAVSERGAHLTVSRPIAAKSAAKARPCKR</sequence>
<organism evidence="2 3">
    <name type="scientific">Caenorhabditis remanei</name>
    <name type="common">Caenorhabditis vulgaris</name>
    <dbReference type="NCBI Taxonomy" id="31234"/>
    <lineage>
        <taxon>Eukaryota</taxon>
        <taxon>Metazoa</taxon>
        <taxon>Ecdysozoa</taxon>
        <taxon>Nematoda</taxon>
        <taxon>Chromadorea</taxon>
        <taxon>Rhabditida</taxon>
        <taxon>Rhabditina</taxon>
        <taxon>Rhabditomorpha</taxon>
        <taxon>Rhabditoidea</taxon>
        <taxon>Rhabditidae</taxon>
        <taxon>Peloderinae</taxon>
        <taxon>Caenorhabditis</taxon>
    </lineage>
</organism>
<dbReference type="AlphaFoldDB" id="A0A6A5G8W3"/>
<dbReference type="GeneID" id="78776616"/>